<dbReference type="Gene3D" id="2.30.320.10">
    <property type="entry name" value="YwqG-like"/>
    <property type="match status" value="1"/>
</dbReference>
<comment type="caution">
    <text evidence="1">The sequence shown here is derived from an EMBL/GenBank/DDBJ whole genome shotgun (WGS) entry which is preliminary data.</text>
</comment>
<dbReference type="OrthoDB" id="57088at2"/>
<organism evidence="1 2">
    <name type="scientific">Clostridium argentinense CDC 2741</name>
    <dbReference type="NCBI Taxonomy" id="1418104"/>
    <lineage>
        <taxon>Bacteria</taxon>
        <taxon>Bacillati</taxon>
        <taxon>Bacillota</taxon>
        <taxon>Clostridia</taxon>
        <taxon>Eubacteriales</taxon>
        <taxon>Clostridiaceae</taxon>
        <taxon>Clostridium</taxon>
    </lineage>
</organism>
<evidence type="ECO:0008006" key="3">
    <source>
        <dbReference type="Google" id="ProtNLM"/>
    </source>
</evidence>
<proteinExistence type="predicted"/>
<gene>
    <name evidence="1" type="ORF">U732_4096</name>
</gene>
<evidence type="ECO:0000313" key="2">
    <source>
        <dbReference type="Proteomes" id="UP000031366"/>
    </source>
</evidence>
<protein>
    <recommendedName>
        <fullName evidence="3">DUF1963 domain-containing protein</fullName>
    </recommendedName>
</protein>
<sequence>MKNIQLSKEFNEFKDIIQSTLKSTITIYVKEQSTKLWESKIGGNPYLEIGSEYPKNSKGEYLRLLSQINFEEVPHIEPYPKKGILQFFIFSDDFYGANFDNIEYPGLLEQDNFKIIYIADVIKDETNLVKDFSFLGELKEDEYLPLTGEMKMSFNLEKMFITANDYKFEEIYKNCDFDNIEDSEYDSLLERYYEEIDEADSRIGGYPNFTQWDPRANYKEYKDFDTLLLQLDIESDGNSELMFGDSGIANFFIREEDLKNLDFSKVMYTWDCC</sequence>
<keyword evidence="2" id="KW-1185">Reference proteome</keyword>
<dbReference type="InterPro" id="IPR015315">
    <property type="entry name" value="DUF1963"/>
</dbReference>
<dbReference type="PANTHER" id="PTHR36436">
    <property type="entry name" value="SLL5081 PROTEIN"/>
    <property type="match status" value="1"/>
</dbReference>
<name>A0A0C1U9L0_9CLOT</name>
<dbReference type="SUPFAM" id="SSF103032">
    <property type="entry name" value="Hypothetical protein YwqG"/>
    <property type="match status" value="1"/>
</dbReference>
<dbReference type="InterPro" id="IPR035948">
    <property type="entry name" value="YwqG-like_sf"/>
</dbReference>
<accession>A0A0C1U9L0</accession>
<dbReference type="AlphaFoldDB" id="A0A0C1U9L0"/>
<dbReference type="Pfam" id="PF09234">
    <property type="entry name" value="DUF1963"/>
    <property type="match status" value="1"/>
</dbReference>
<dbReference type="PANTHER" id="PTHR36436:SF6">
    <property type="entry name" value="SLL5081 PROTEIN"/>
    <property type="match status" value="1"/>
</dbReference>
<dbReference type="EMBL" id="AYSO01000010">
    <property type="protein sequence ID" value="KIE48358.1"/>
    <property type="molecule type" value="Genomic_DNA"/>
</dbReference>
<dbReference type="Proteomes" id="UP000031366">
    <property type="component" value="Unassembled WGS sequence"/>
</dbReference>
<reference evidence="1 2" key="1">
    <citation type="journal article" date="2015" name="Infect. Genet. Evol.">
        <title>Genomic sequences of six botulinum neurotoxin-producing strains representing three clostridial species illustrate the mobility and diversity of botulinum neurotoxin genes.</title>
        <authorList>
            <person name="Smith T.J."/>
            <person name="Hill K.K."/>
            <person name="Xie G."/>
            <person name="Foley B.T."/>
            <person name="Williamson C.H."/>
            <person name="Foster J.T."/>
            <person name="Johnson S.L."/>
            <person name="Chertkov O."/>
            <person name="Teshima H."/>
            <person name="Gibbons H.S."/>
            <person name="Johnsky L.A."/>
            <person name="Karavis M.A."/>
            <person name="Smith L.A."/>
        </authorList>
    </citation>
    <scope>NUCLEOTIDE SEQUENCE [LARGE SCALE GENOMIC DNA]</scope>
    <source>
        <strain evidence="1 2">CDC 2741</strain>
    </source>
</reference>
<dbReference type="RefSeq" id="WP_039629888.1">
    <property type="nucleotide sequence ID" value="NZ_AYSO01000010.1"/>
</dbReference>
<evidence type="ECO:0000313" key="1">
    <source>
        <dbReference type="EMBL" id="KIE48358.1"/>
    </source>
</evidence>